<feature type="transmembrane region" description="Helical" evidence="1">
    <location>
        <begin position="21"/>
        <end position="40"/>
    </location>
</feature>
<keyword evidence="1" id="KW-1133">Transmembrane helix</keyword>
<dbReference type="InterPro" id="IPR048136">
    <property type="entry name" value="STM3941-like"/>
</dbReference>
<evidence type="ECO:0000256" key="1">
    <source>
        <dbReference type="SAM" id="Phobius"/>
    </source>
</evidence>
<organism evidence="2 3">
    <name type="scientific">Lacicoccus qingdaonensis</name>
    <dbReference type="NCBI Taxonomy" id="576118"/>
    <lineage>
        <taxon>Bacteria</taxon>
        <taxon>Bacillati</taxon>
        <taxon>Bacillota</taxon>
        <taxon>Bacilli</taxon>
        <taxon>Bacillales</taxon>
        <taxon>Salinicoccaceae</taxon>
        <taxon>Lacicoccus</taxon>
    </lineage>
</organism>
<name>A0A1G9C0N8_9BACL</name>
<keyword evidence="3" id="KW-1185">Reference proteome</keyword>
<accession>A0A1G9C0N8</accession>
<feature type="transmembrane region" description="Helical" evidence="1">
    <location>
        <begin position="46"/>
        <end position="67"/>
    </location>
</feature>
<dbReference type="RefSeq" id="WP_092984643.1">
    <property type="nucleotide sequence ID" value="NZ_FNFY01000003.1"/>
</dbReference>
<reference evidence="3" key="1">
    <citation type="submission" date="2016-10" db="EMBL/GenBank/DDBJ databases">
        <authorList>
            <person name="Varghese N."/>
            <person name="Submissions S."/>
        </authorList>
    </citation>
    <scope>NUCLEOTIDE SEQUENCE [LARGE SCALE GENOMIC DNA]</scope>
    <source>
        <strain evidence="3">CGMCC 1.8895</strain>
    </source>
</reference>
<evidence type="ECO:0000313" key="2">
    <source>
        <dbReference type="EMBL" id="SDK45291.1"/>
    </source>
</evidence>
<dbReference type="NCBIfam" id="NF041635">
    <property type="entry name" value="STM3941_fam"/>
    <property type="match status" value="1"/>
</dbReference>
<evidence type="ECO:0000313" key="3">
    <source>
        <dbReference type="Proteomes" id="UP000199008"/>
    </source>
</evidence>
<gene>
    <name evidence="2" type="ORF">SAMN05216216_103177</name>
</gene>
<proteinExistence type="predicted"/>
<dbReference type="Proteomes" id="UP000199008">
    <property type="component" value="Unassembled WGS sequence"/>
</dbReference>
<keyword evidence="1" id="KW-0472">Membrane</keyword>
<dbReference type="STRING" id="576118.SAMN05216216_103177"/>
<dbReference type="EMBL" id="FNFY01000003">
    <property type="protein sequence ID" value="SDK45291.1"/>
    <property type="molecule type" value="Genomic_DNA"/>
</dbReference>
<sequence length="194" mass="21821">MTDTENLQEVKIGQNKIKQTVIAILSFIMFALSLLFFILGFNEMNWLLIIIGVIGTLFFGFTTFYALKLIVTGKHILIMNEEGFYEYSSAISTNDTLIPWDEVTDIRIIHVTSEYFVAVSLRNPELASDARSGFGNLMAKANKGLGYADVLISPKTAKGIRVDEMAGLMHEYWQNARGPVTEEDEVQLKDIDQI</sequence>
<protein>
    <submittedName>
        <fullName evidence="2">Uncharacterized protein</fullName>
    </submittedName>
</protein>
<dbReference type="AlphaFoldDB" id="A0A1G9C0N8"/>
<keyword evidence="1" id="KW-0812">Transmembrane</keyword>
<dbReference type="OrthoDB" id="2194720at2"/>